<reference evidence="3 4" key="1">
    <citation type="submission" date="2018-07" db="EMBL/GenBank/DDBJ databases">
        <title>Crenobacter cavernae sp. nov., isolated from a karst cave.</title>
        <authorList>
            <person name="Zhu H."/>
        </authorList>
    </citation>
    <scope>NUCLEOTIDE SEQUENCE [LARGE SCALE GENOMIC DNA]</scope>
    <source>
        <strain evidence="3 4">K1W11S-77</strain>
    </source>
</reference>
<protein>
    <submittedName>
        <fullName evidence="3">Polyisoprenoid-binding protein</fullName>
    </submittedName>
</protein>
<evidence type="ECO:0000259" key="2">
    <source>
        <dbReference type="SMART" id="SM00867"/>
    </source>
</evidence>
<accession>A0A345Y600</accession>
<dbReference type="InterPro" id="IPR007372">
    <property type="entry name" value="Lipid/polyisoprenoid-bd_YceI"/>
</dbReference>
<evidence type="ECO:0000313" key="3">
    <source>
        <dbReference type="EMBL" id="AXK39352.1"/>
    </source>
</evidence>
<dbReference type="SMART" id="SM00867">
    <property type="entry name" value="YceI"/>
    <property type="match status" value="1"/>
</dbReference>
<name>A0A345Y600_9NEIS</name>
<dbReference type="RefSeq" id="WP_115433287.1">
    <property type="nucleotide sequence ID" value="NZ_CP031337.1"/>
</dbReference>
<keyword evidence="1" id="KW-0732">Signal</keyword>
<sequence length="183" mass="19543">MNKLTLIAGTVLLVAPLSFAQPVDLAQSRIVFTMKQLNVPIDGAFTKFSANVDFDAKKPEAGKADFTIQTASISLPTADAVAEAKKKDWFNAAQYPTARFVSSGMKSLGNGRYQVNGKLTMKGVTRDVSAPFTAREAGGVTVVDGVLPVSRLAFKVGDGEWSDTGTVDDKVEIKFRVALKRAA</sequence>
<dbReference type="AlphaFoldDB" id="A0A345Y600"/>
<feature type="domain" description="Lipid/polyisoprenoid-binding YceI-like" evidence="2">
    <location>
        <begin position="20"/>
        <end position="180"/>
    </location>
</feature>
<dbReference type="Proteomes" id="UP000254537">
    <property type="component" value="Chromosome"/>
</dbReference>
<dbReference type="SUPFAM" id="SSF101874">
    <property type="entry name" value="YceI-like"/>
    <property type="match status" value="1"/>
</dbReference>
<evidence type="ECO:0000313" key="4">
    <source>
        <dbReference type="Proteomes" id="UP000254537"/>
    </source>
</evidence>
<dbReference type="OrthoDB" id="1247465at2"/>
<dbReference type="PANTHER" id="PTHR34406:SF1">
    <property type="entry name" value="PROTEIN YCEI"/>
    <property type="match status" value="1"/>
</dbReference>
<dbReference type="Pfam" id="PF04264">
    <property type="entry name" value="YceI"/>
    <property type="match status" value="1"/>
</dbReference>
<dbReference type="InterPro" id="IPR036761">
    <property type="entry name" value="TTHA0802/YceI-like_sf"/>
</dbReference>
<dbReference type="KEGG" id="ccah:DWG20_07860"/>
<dbReference type="EMBL" id="CP031337">
    <property type="protein sequence ID" value="AXK39352.1"/>
    <property type="molecule type" value="Genomic_DNA"/>
</dbReference>
<dbReference type="PANTHER" id="PTHR34406">
    <property type="entry name" value="PROTEIN YCEI"/>
    <property type="match status" value="1"/>
</dbReference>
<gene>
    <name evidence="3" type="ORF">DWG20_07860</name>
</gene>
<feature type="chain" id="PRO_5016700204" evidence="1">
    <location>
        <begin position="21"/>
        <end position="183"/>
    </location>
</feature>
<proteinExistence type="predicted"/>
<organism evidence="3 4">
    <name type="scientific">Crenobacter cavernae</name>
    <dbReference type="NCBI Taxonomy" id="2290923"/>
    <lineage>
        <taxon>Bacteria</taxon>
        <taxon>Pseudomonadati</taxon>
        <taxon>Pseudomonadota</taxon>
        <taxon>Betaproteobacteria</taxon>
        <taxon>Neisseriales</taxon>
        <taxon>Neisseriaceae</taxon>
        <taxon>Crenobacter</taxon>
    </lineage>
</organism>
<feature type="signal peptide" evidence="1">
    <location>
        <begin position="1"/>
        <end position="20"/>
    </location>
</feature>
<dbReference type="Gene3D" id="2.40.128.110">
    <property type="entry name" value="Lipid/polyisoprenoid-binding, YceI-like"/>
    <property type="match status" value="1"/>
</dbReference>
<evidence type="ECO:0000256" key="1">
    <source>
        <dbReference type="SAM" id="SignalP"/>
    </source>
</evidence>